<protein>
    <submittedName>
        <fullName evidence="1">Uncharacterized protein</fullName>
    </submittedName>
</protein>
<gene>
    <name evidence="1" type="ORF">JHL16_05495</name>
</gene>
<name>A0ACC5QZH9_9HYPH</name>
<keyword evidence="2" id="KW-1185">Reference proteome</keyword>
<dbReference type="EMBL" id="JAENHL010000006">
    <property type="protein sequence ID" value="MBK1865797.1"/>
    <property type="molecule type" value="Genomic_DNA"/>
</dbReference>
<comment type="caution">
    <text evidence="1">The sequence shown here is derived from an EMBL/GenBank/DDBJ whole genome shotgun (WGS) entry which is preliminary data.</text>
</comment>
<accession>A0ACC5QZH9</accession>
<evidence type="ECO:0000313" key="2">
    <source>
        <dbReference type="Proteomes" id="UP000616151"/>
    </source>
</evidence>
<evidence type="ECO:0000313" key="1">
    <source>
        <dbReference type="EMBL" id="MBK1865797.1"/>
    </source>
</evidence>
<organism evidence="1 2">
    <name type="scientific">Taklimakanibacter albus</name>
    <dbReference type="NCBI Taxonomy" id="2800327"/>
    <lineage>
        <taxon>Bacteria</taxon>
        <taxon>Pseudomonadati</taxon>
        <taxon>Pseudomonadota</taxon>
        <taxon>Alphaproteobacteria</taxon>
        <taxon>Hyphomicrobiales</taxon>
        <taxon>Aestuariivirgaceae</taxon>
        <taxon>Taklimakanibacter</taxon>
    </lineage>
</organism>
<sequence length="59" mass="6547">MRLLAAALLLVLGSKPALAQSRFVDTKLWGMNVQLALAVMKNVKDTKKCTEADWKKFIA</sequence>
<proteinExistence type="predicted"/>
<reference evidence="1" key="1">
    <citation type="submission" date="2021-01" db="EMBL/GenBank/DDBJ databases">
        <authorList>
            <person name="Sun Q."/>
        </authorList>
    </citation>
    <scope>NUCLEOTIDE SEQUENCE</scope>
    <source>
        <strain evidence="1">YIM B02566</strain>
    </source>
</reference>
<dbReference type="Proteomes" id="UP000616151">
    <property type="component" value="Unassembled WGS sequence"/>
</dbReference>